<feature type="transmembrane region" description="Helical" evidence="6">
    <location>
        <begin position="87"/>
        <end position="104"/>
    </location>
</feature>
<keyword evidence="5 6" id="KW-0472">Membrane</keyword>
<feature type="transmembrane region" description="Helical" evidence="6">
    <location>
        <begin position="61"/>
        <end position="80"/>
    </location>
</feature>
<evidence type="ECO:0000313" key="8">
    <source>
        <dbReference type="Proteomes" id="UP000033423"/>
    </source>
</evidence>
<feature type="transmembrane region" description="Helical" evidence="6">
    <location>
        <begin position="27"/>
        <end position="49"/>
    </location>
</feature>
<evidence type="ECO:0000256" key="5">
    <source>
        <dbReference type="ARBA" id="ARBA00023136"/>
    </source>
</evidence>
<dbReference type="Gene3D" id="1.20.1250.20">
    <property type="entry name" value="MFS general substrate transporter like domains"/>
    <property type="match status" value="1"/>
</dbReference>
<name>A0A0F3GYE7_9BACT</name>
<evidence type="ECO:0000313" key="7">
    <source>
        <dbReference type="EMBL" id="KJU86857.1"/>
    </source>
</evidence>
<dbReference type="Pfam" id="PF07690">
    <property type="entry name" value="MFS_1"/>
    <property type="match status" value="1"/>
</dbReference>
<evidence type="ECO:0000256" key="3">
    <source>
        <dbReference type="ARBA" id="ARBA00022692"/>
    </source>
</evidence>
<dbReference type="Proteomes" id="UP000033423">
    <property type="component" value="Unassembled WGS sequence"/>
</dbReference>
<reference evidence="7 8" key="1">
    <citation type="submission" date="2015-02" db="EMBL/GenBank/DDBJ databases">
        <title>Single-cell genomics of uncultivated deep-branching MTB reveals a conserved set of magnetosome genes.</title>
        <authorList>
            <person name="Kolinko S."/>
            <person name="Richter M."/>
            <person name="Glockner F.O."/>
            <person name="Brachmann A."/>
            <person name="Schuler D."/>
        </authorList>
    </citation>
    <scope>NUCLEOTIDE SEQUENCE [LARGE SCALE GENOMIC DNA]</scope>
    <source>
        <strain evidence="7">TM-1</strain>
    </source>
</reference>
<sequence>MVECFFAQSPIINFKVFRDVSFTTGNIVMFFAFLNLFASIVLLPIYLQGIMGYTATMAGKVLGLGGIATLFTMPVVGVLINKINPKWPMAAGILIASGSTYLLSQLNLYVDFNTVFLPRVLLGIGMGLLFIPLTTMTMSGIRREDMGNAAGIYNLLRNVGGSVGVAFVMTMVSRHSQRYQLQLTEHLSPFDRSYQMAASYIAGMLRYQGYGESASAVAADGIIYGQTLRQAAVLAFNDTAYVIFVVMLCVLPLVLIMKRGKAPTQQGLH</sequence>
<comment type="subcellular location">
    <subcellularLocation>
        <location evidence="1">Membrane</location>
        <topology evidence="1">Multi-pass membrane protein</topology>
    </subcellularLocation>
</comment>
<proteinExistence type="predicted"/>
<dbReference type="InterPro" id="IPR036259">
    <property type="entry name" value="MFS_trans_sf"/>
</dbReference>
<feature type="transmembrane region" description="Helical" evidence="6">
    <location>
        <begin position="155"/>
        <end position="173"/>
    </location>
</feature>
<keyword evidence="3 6" id="KW-0812">Transmembrane</keyword>
<dbReference type="PANTHER" id="PTHR42718:SF9">
    <property type="entry name" value="MAJOR FACILITATOR SUPERFAMILY MULTIDRUG TRANSPORTER MFSC"/>
    <property type="match status" value="1"/>
</dbReference>
<dbReference type="SUPFAM" id="SSF103473">
    <property type="entry name" value="MFS general substrate transporter"/>
    <property type="match status" value="1"/>
</dbReference>
<feature type="transmembrane region" description="Helical" evidence="6">
    <location>
        <begin position="116"/>
        <end position="134"/>
    </location>
</feature>
<protein>
    <submittedName>
        <fullName evidence="7">EmrB/QacA family drug resistance transporter</fullName>
    </submittedName>
</protein>
<evidence type="ECO:0000256" key="2">
    <source>
        <dbReference type="ARBA" id="ARBA00022448"/>
    </source>
</evidence>
<evidence type="ECO:0000256" key="6">
    <source>
        <dbReference type="SAM" id="Phobius"/>
    </source>
</evidence>
<accession>A0A0F3GYE7</accession>
<dbReference type="InterPro" id="IPR011701">
    <property type="entry name" value="MFS"/>
</dbReference>
<comment type="caution">
    <text evidence="7">The sequence shown here is derived from an EMBL/GenBank/DDBJ whole genome shotgun (WGS) entry which is preliminary data.</text>
</comment>
<feature type="transmembrane region" description="Helical" evidence="6">
    <location>
        <begin position="239"/>
        <end position="257"/>
    </location>
</feature>
<gene>
    <name evidence="7" type="ORF">MBAV_000952</name>
</gene>
<keyword evidence="4 6" id="KW-1133">Transmembrane helix</keyword>
<dbReference type="EMBL" id="LACI01000433">
    <property type="protein sequence ID" value="KJU86857.1"/>
    <property type="molecule type" value="Genomic_DNA"/>
</dbReference>
<keyword evidence="2" id="KW-0813">Transport</keyword>
<evidence type="ECO:0000256" key="1">
    <source>
        <dbReference type="ARBA" id="ARBA00004141"/>
    </source>
</evidence>
<evidence type="ECO:0000256" key="4">
    <source>
        <dbReference type="ARBA" id="ARBA00022989"/>
    </source>
</evidence>
<dbReference type="AlphaFoldDB" id="A0A0F3GYE7"/>
<dbReference type="PANTHER" id="PTHR42718">
    <property type="entry name" value="MAJOR FACILITATOR SUPERFAMILY MULTIDRUG TRANSPORTER MFSC"/>
    <property type="match status" value="1"/>
</dbReference>
<dbReference type="GO" id="GO:0022857">
    <property type="term" value="F:transmembrane transporter activity"/>
    <property type="evidence" value="ECO:0007669"/>
    <property type="project" value="InterPro"/>
</dbReference>
<organism evidence="7 8">
    <name type="scientific">Candidatus Magnetobacterium bavaricum</name>
    <dbReference type="NCBI Taxonomy" id="29290"/>
    <lineage>
        <taxon>Bacteria</taxon>
        <taxon>Pseudomonadati</taxon>
        <taxon>Nitrospirota</taxon>
        <taxon>Thermodesulfovibrionia</taxon>
        <taxon>Thermodesulfovibrionales</taxon>
        <taxon>Candidatus Magnetobacteriaceae</taxon>
        <taxon>Candidatus Magnetobacterium</taxon>
    </lineage>
</organism>
<dbReference type="GO" id="GO:0016020">
    <property type="term" value="C:membrane"/>
    <property type="evidence" value="ECO:0007669"/>
    <property type="project" value="UniProtKB-SubCell"/>
</dbReference>
<keyword evidence="8" id="KW-1185">Reference proteome</keyword>